<comment type="caution">
    <text evidence="1">The sequence shown here is derived from an EMBL/GenBank/DDBJ whole genome shotgun (WGS) entry which is preliminary data.</text>
</comment>
<proteinExistence type="predicted"/>
<name>A0A833PAY0_ACIBZ</name>
<accession>A0A833PAY0</accession>
<dbReference type="AlphaFoldDB" id="A0A833PAY0"/>
<gene>
    <name evidence="1" type="ORF">GAK29_04783</name>
</gene>
<dbReference type="EMBL" id="WNDP01000249">
    <property type="protein sequence ID" value="KAF1013055.1"/>
    <property type="molecule type" value="Genomic_DNA"/>
</dbReference>
<evidence type="ECO:0000313" key="1">
    <source>
        <dbReference type="EMBL" id="KAF1013055.1"/>
    </source>
</evidence>
<sequence>MIASELKIVWWNVNLSPPASAGRNKASEEKKTNVANIVVSLMLEKYDYICLSEVSLEDIRSFSDKIHENIYNFNDLIEHISNNRYFDT</sequence>
<organism evidence="1 2">
    <name type="scientific">Acinetobacter bereziniae</name>
    <name type="common">Acinetobacter genomosp. 10</name>
    <dbReference type="NCBI Taxonomy" id="106648"/>
    <lineage>
        <taxon>Bacteria</taxon>
        <taxon>Pseudomonadati</taxon>
        <taxon>Pseudomonadota</taxon>
        <taxon>Gammaproteobacteria</taxon>
        <taxon>Moraxellales</taxon>
        <taxon>Moraxellaceae</taxon>
        <taxon>Acinetobacter</taxon>
    </lineage>
</organism>
<dbReference type="Proteomes" id="UP000490535">
    <property type="component" value="Unassembled WGS sequence"/>
</dbReference>
<evidence type="ECO:0000313" key="2">
    <source>
        <dbReference type="Proteomes" id="UP000490535"/>
    </source>
</evidence>
<reference evidence="2" key="1">
    <citation type="journal article" date="2020" name="MBio">
        <title>Horizontal gene transfer to a defensive symbiont with a reduced genome amongst a multipartite beetle microbiome.</title>
        <authorList>
            <person name="Waterworth S.C."/>
            <person name="Florez L.V."/>
            <person name="Rees E.R."/>
            <person name="Hertweck C."/>
            <person name="Kaltenpoth M."/>
            <person name="Kwan J.C."/>
        </authorList>
    </citation>
    <scope>NUCLEOTIDE SEQUENCE [LARGE SCALE GENOMIC DNA]</scope>
</reference>
<protein>
    <submittedName>
        <fullName evidence="1">Uncharacterized protein</fullName>
    </submittedName>
</protein>